<dbReference type="Proteomes" id="UP000006578">
    <property type="component" value="Chromosome"/>
</dbReference>
<dbReference type="EMBL" id="CP000356">
    <property type="protein sequence ID" value="ABF54416.1"/>
    <property type="molecule type" value="Genomic_DNA"/>
</dbReference>
<accession>Q1GPK6</accession>
<dbReference type="PANTHER" id="PTHR38075:SF1">
    <property type="entry name" value="DUF4139 DOMAIN-CONTAINING PROTEIN"/>
    <property type="match status" value="1"/>
</dbReference>
<feature type="chain" id="PRO_5004189168" evidence="2">
    <location>
        <begin position="25"/>
        <end position="474"/>
    </location>
</feature>
<name>Q1GPK6_SPHAL</name>
<sequence>MRALSGLCIRAIIAAGLAANPAGAQDSVRSNAQGELAVTIYNGGQSLVQDIRQIAFPAGRTRQEFPDVSAQIRPQTVAFAAADTAIVEQNFDYDLLSPNALMQKAVGETVTLLRTNPATGAETRERAKVLAVNGGVVLQIGSRIEILRDDGMPVRVIFDKIPPNLRAKPTLSITLDSARAGTRPATLSYLTNGLGWAADYVSLYDEKAGTIDVQGWVTLTNNTGTTFDNAKTLLVAGTPSAGGAVSPRYRPRSLPPGNLRRAGTETAPREQLGDYYLYPLAERTTIANAQTKQVSFLDVSGVPAQKIYEFTVGGFDTMTEPASAASVIKFSTSAKGGGLGDALPAGTVRFYQRDLRGDPQFIGENNIGHTPMGSELGLATGLAFDVKVQATVVERERVSANITRSSMSYTLTNARAQPVTLDLIQRGLDWYWDETRILAESRKSERLDSDGTRWRVELPANGEATITATFETRY</sequence>
<dbReference type="AlphaFoldDB" id="Q1GPK6"/>
<protein>
    <submittedName>
        <fullName evidence="3">Uncharacterized protein</fullName>
    </submittedName>
</protein>
<organism evidence="3 4">
    <name type="scientific">Sphingopyxis alaskensis (strain DSM 13593 / LMG 18877 / RB2256)</name>
    <name type="common">Sphingomonas alaskensis</name>
    <dbReference type="NCBI Taxonomy" id="317655"/>
    <lineage>
        <taxon>Bacteria</taxon>
        <taxon>Pseudomonadati</taxon>
        <taxon>Pseudomonadota</taxon>
        <taxon>Alphaproteobacteria</taxon>
        <taxon>Sphingomonadales</taxon>
        <taxon>Sphingomonadaceae</taxon>
        <taxon>Sphingopyxis</taxon>
    </lineage>
</organism>
<dbReference type="eggNOG" id="COG5316">
    <property type="taxonomic scope" value="Bacteria"/>
</dbReference>
<keyword evidence="4" id="KW-1185">Reference proteome</keyword>
<evidence type="ECO:0000256" key="1">
    <source>
        <dbReference type="SAM" id="MobiDB-lite"/>
    </source>
</evidence>
<evidence type="ECO:0000313" key="3">
    <source>
        <dbReference type="EMBL" id="ABF54416.1"/>
    </source>
</evidence>
<dbReference type="HOGENOM" id="CLU_039933_0_0_5"/>
<dbReference type="STRING" id="317655.Sala_2711"/>
<reference evidence="3 4" key="1">
    <citation type="journal article" date="2009" name="Proc. Natl. Acad. Sci. U.S.A.">
        <title>The genomic basis of trophic strategy in marine bacteria.</title>
        <authorList>
            <person name="Lauro F.M."/>
            <person name="McDougald D."/>
            <person name="Thomas T."/>
            <person name="Williams T.J."/>
            <person name="Egan S."/>
            <person name="Rice S."/>
            <person name="DeMaere M.Z."/>
            <person name="Ting L."/>
            <person name="Ertan H."/>
            <person name="Johnson J."/>
            <person name="Ferriera S."/>
            <person name="Lapidus A."/>
            <person name="Anderson I."/>
            <person name="Kyrpides N."/>
            <person name="Munk A.C."/>
            <person name="Detter C."/>
            <person name="Han C.S."/>
            <person name="Brown M.V."/>
            <person name="Robb F.T."/>
            <person name="Kjelleberg S."/>
            <person name="Cavicchioli R."/>
        </authorList>
    </citation>
    <scope>NUCLEOTIDE SEQUENCE [LARGE SCALE GENOMIC DNA]</scope>
    <source>
        <strain evidence="4">DSM 13593 / LMG 18877 / RB2256</strain>
    </source>
</reference>
<dbReference type="OrthoDB" id="9808067at2"/>
<dbReference type="KEGG" id="sal:Sala_2711"/>
<evidence type="ECO:0000313" key="4">
    <source>
        <dbReference type="Proteomes" id="UP000006578"/>
    </source>
</evidence>
<dbReference type="RefSeq" id="WP_011542981.1">
    <property type="nucleotide sequence ID" value="NC_008048.1"/>
</dbReference>
<dbReference type="PANTHER" id="PTHR38075">
    <property type="entry name" value="DUF4139 DOMAIN-CONTAINING PROTEIN"/>
    <property type="match status" value="1"/>
</dbReference>
<feature type="region of interest" description="Disordered" evidence="1">
    <location>
        <begin position="244"/>
        <end position="265"/>
    </location>
</feature>
<feature type="signal peptide" evidence="2">
    <location>
        <begin position="1"/>
        <end position="24"/>
    </location>
</feature>
<keyword evidence="2" id="KW-0732">Signal</keyword>
<proteinExistence type="predicted"/>
<gene>
    <name evidence="3" type="ordered locus">Sala_2711</name>
</gene>
<evidence type="ECO:0000256" key="2">
    <source>
        <dbReference type="SAM" id="SignalP"/>
    </source>
</evidence>